<evidence type="ECO:0000313" key="1">
    <source>
        <dbReference type="EMBL" id="HIP17287.1"/>
    </source>
</evidence>
<dbReference type="Proteomes" id="UP000605144">
    <property type="component" value="Unassembled WGS sequence"/>
</dbReference>
<comment type="caution">
    <text evidence="1">The sequence shown here is derived from an EMBL/GenBank/DDBJ whole genome shotgun (WGS) entry which is preliminary data.</text>
</comment>
<name>A0A833DQZ1_9EURY</name>
<dbReference type="Pfam" id="PF09873">
    <property type="entry name" value="SepCysE"/>
    <property type="match status" value="1"/>
</dbReference>
<dbReference type="InterPro" id="IPR016736">
    <property type="entry name" value="MJ1481-like"/>
</dbReference>
<sequence length="227" mass="26052">MNRMEDSKNLIKKAIFTISELNKLGSKLESNPIHDALEHKSPLNYKEAEPGKINVEEFKNAIYALIEADDFLYKKAPMHNLNKQEAEEFCKLIFKSKKHLDNLLKEFGFKSQESPLLDEKALYIVSNKKLLKNLKNKMPNINIISTEGVLNPEDMKIIRPNIPGKTLKGISKKCEITIKEINKLIDKLKPSEIIVIVDDDNKGDKLVYERAKELFNAKKISVEDMDL</sequence>
<protein>
    <submittedName>
        <fullName evidence="1">DUF2100 domain-containing protein</fullName>
    </submittedName>
</protein>
<dbReference type="EMBL" id="DQSV01000059">
    <property type="protein sequence ID" value="HIP17287.1"/>
    <property type="molecule type" value="Genomic_DNA"/>
</dbReference>
<gene>
    <name evidence="1" type="ORF">EYG76_03160</name>
</gene>
<proteinExistence type="predicted"/>
<reference evidence="1" key="1">
    <citation type="journal article" date="2020" name="ISME J.">
        <title>Gammaproteobacteria mediating utilization of methyl-, sulfur- and petroleum organic compounds in deep ocean hydrothermal plumes.</title>
        <authorList>
            <person name="Zhou Z."/>
            <person name="Liu Y."/>
            <person name="Pan J."/>
            <person name="Cron B.R."/>
            <person name="Toner B.M."/>
            <person name="Anantharaman K."/>
            <person name="Breier J.A."/>
            <person name="Dick G.J."/>
            <person name="Li M."/>
        </authorList>
    </citation>
    <scope>NUCLEOTIDE SEQUENCE</scope>
    <source>
        <strain evidence="1">SZUA-1385</strain>
    </source>
</reference>
<dbReference type="AlphaFoldDB" id="A0A833DQZ1"/>
<accession>A0A833DQZ1</accession>
<evidence type="ECO:0000313" key="2">
    <source>
        <dbReference type="Proteomes" id="UP000605144"/>
    </source>
</evidence>
<organism evidence="1 2">
    <name type="scientific">Methanothermococcus okinawensis</name>
    <dbReference type="NCBI Taxonomy" id="155863"/>
    <lineage>
        <taxon>Archaea</taxon>
        <taxon>Methanobacteriati</taxon>
        <taxon>Methanobacteriota</taxon>
        <taxon>Methanomada group</taxon>
        <taxon>Methanococci</taxon>
        <taxon>Methanococcales</taxon>
        <taxon>Methanococcaceae</taxon>
        <taxon>Methanothermococcus</taxon>
    </lineage>
</organism>